<keyword evidence="3" id="KW-1185">Reference proteome</keyword>
<protein>
    <submittedName>
        <fullName evidence="2">Uncharacterized protein</fullName>
    </submittedName>
</protein>
<organism evidence="2 3">
    <name type="scientific">Xenorhabdus szentirmaii DSM 16338</name>
    <dbReference type="NCBI Taxonomy" id="1427518"/>
    <lineage>
        <taxon>Bacteria</taxon>
        <taxon>Pseudomonadati</taxon>
        <taxon>Pseudomonadota</taxon>
        <taxon>Gammaproteobacteria</taxon>
        <taxon>Enterobacterales</taxon>
        <taxon>Morganellaceae</taxon>
        <taxon>Xenorhabdus</taxon>
    </lineage>
</organism>
<keyword evidence="1" id="KW-0472">Membrane</keyword>
<name>W1J3Z4_9GAMM</name>
<feature type="transmembrane region" description="Helical" evidence="1">
    <location>
        <begin position="117"/>
        <end position="134"/>
    </location>
</feature>
<reference evidence="2" key="1">
    <citation type="submission" date="2013-11" db="EMBL/GenBank/DDBJ databases">
        <title>Draft genome sequence and annotation of the entomopathogenic bacteria, Xenorhabdus cabanillasi strain JM26 and Xenorhabdus szentirmai strain DSM 16338.</title>
        <authorList>
            <person name="Gualtieri M."/>
            <person name="Ogier J.C."/>
            <person name="Pages S."/>
            <person name="Givaudan A."/>
            <person name="Gaudriault S."/>
        </authorList>
    </citation>
    <scope>NUCLEOTIDE SEQUENCE [LARGE SCALE GENOMIC DNA]</scope>
    <source>
        <strain evidence="2">DSM 16338</strain>
    </source>
</reference>
<dbReference type="AlphaFoldDB" id="W1J3Z4"/>
<evidence type="ECO:0000313" key="2">
    <source>
        <dbReference type="EMBL" id="CDL84175.1"/>
    </source>
</evidence>
<dbReference type="RefSeq" id="WP_051462469.1">
    <property type="nucleotide sequence ID" value="NZ_CAWLWS010000100.1"/>
</dbReference>
<feature type="transmembrane region" description="Helical" evidence="1">
    <location>
        <begin position="76"/>
        <end position="96"/>
    </location>
</feature>
<sequence length="179" mass="20770">MTLHGKFVINDANYSSISLFIVSMLLVANYIPYDGFVDYFIMQHIIFADAERIGKVVLDELDTESYESVRDYFNTLINILISVPLLCILTTAFDANTWKTKPTVLLKKWALPTIRRFTKLFAFGFLFWALFRFLPYQHIFPNAQIYSSFTITAVIVFNLLITIICYGFITKKIAIKRSF</sequence>
<dbReference type="OrthoDB" id="6613010at2"/>
<dbReference type="GeneID" id="97125239"/>
<dbReference type="EMBL" id="CBXF010000100">
    <property type="protein sequence ID" value="CDL84175.1"/>
    <property type="molecule type" value="Genomic_DNA"/>
</dbReference>
<evidence type="ECO:0000313" key="3">
    <source>
        <dbReference type="Proteomes" id="UP000019202"/>
    </source>
</evidence>
<comment type="caution">
    <text evidence="2">The sequence shown here is derived from an EMBL/GenBank/DDBJ whole genome shotgun (WGS) entry which is preliminary data.</text>
</comment>
<dbReference type="Proteomes" id="UP000019202">
    <property type="component" value="Unassembled WGS sequence"/>
</dbReference>
<dbReference type="STRING" id="1427518.XSR1_400013"/>
<gene>
    <name evidence="2" type="ORF">XSR1_400013</name>
</gene>
<feature type="transmembrane region" description="Helical" evidence="1">
    <location>
        <begin position="12"/>
        <end position="31"/>
    </location>
</feature>
<keyword evidence="1" id="KW-1133">Transmembrane helix</keyword>
<feature type="transmembrane region" description="Helical" evidence="1">
    <location>
        <begin position="146"/>
        <end position="169"/>
    </location>
</feature>
<evidence type="ECO:0000256" key="1">
    <source>
        <dbReference type="SAM" id="Phobius"/>
    </source>
</evidence>
<proteinExistence type="predicted"/>
<keyword evidence="1" id="KW-0812">Transmembrane</keyword>
<accession>W1J3Z4</accession>